<proteinExistence type="predicted"/>
<reference evidence="1 2" key="1">
    <citation type="journal article" date="2019" name="Nat. Ecol. Evol.">
        <title>Megaphylogeny resolves global patterns of mushroom evolution.</title>
        <authorList>
            <person name="Varga T."/>
            <person name="Krizsan K."/>
            <person name="Foldi C."/>
            <person name="Dima B."/>
            <person name="Sanchez-Garcia M."/>
            <person name="Sanchez-Ramirez S."/>
            <person name="Szollosi G.J."/>
            <person name="Szarkandi J.G."/>
            <person name="Papp V."/>
            <person name="Albert L."/>
            <person name="Andreopoulos W."/>
            <person name="Angelini C."/>
            <person name="Antonin V."/>
            <person name="Barry K.W."/>
            <person name="Bougher N.L."/>
            <person name="Buchanan P."/>
            <person name="Buyck B."/>
            <person name="Bense V."/>
            <person name="Catcheside P."/>
            <person name="Chovatia M."/>
            <person name="Cooper J."/>
            <person name="Damon W."/>
            <person name="Desjardin D."/>
            <person name="Finy P."/>
            <person name="Geml J."/>
            <person name="Haridas S."/>
            <person name="Hughes K."/>
            <person name="Justo A."/>
            <person name="Karasinski D."/>
            <person name="Kautmanova I."/>
            <person name="Kiss B."/>
            <person name="Kocsube S."/>
            <person name="Kotiranta H."/>
            <person name="LaButti K.M."/>
            <person name="Lechner B.E."/>
            <person name="Liimatainen K."/>
            <person name="Lipzen A."/>
            <person name="Lukacs Z."/>
            <person name="Mihaltcheva S."/>
            <person name="Morgado L.N."/>
            <person name="Niskanen T."/>
            <person name="Noordeloos M.E."/>
            <person name="Ohm R.A."/>
            <person name="Ortiz-Santana B."/>
            <person name="Ovrebo C."/>
            <person name="Racz N."/>
            <person name="Riley R."/>
            <person name="Savchenko A."/>
            <person name="Shiryaev A."/>
            <person name="Soop K."/>
            <person name="Spirin V."/>
            <person name="Szebenyi C."/>
            <person name="Tomsovsky M."/>
            <person name="Tulloss R.E."/>
            <person name="Uehling J."/>
            <person name="Grigoriev I.V."/>
            <person name="Vagvolgyi C."/>
            <person name="Papp T."/>
            <person name="Martin F.M."/>
            <person name="Miettinen O."/>
            <person name="Hibbett D.S."/>
            <person name="Nagy L.G."/>
        </authorList>
    </citation>
    <scope>NUCLEOTIDE SEQUENCE [LARGE SCALE GENOMIC DNA]</scope>
    <source>
        <strain evidence="1 2">NL-1719</strain>
    </source>
</reference>
<accession>A0ACD3BE99</accession>
<keyword evidence="2" id="KW-1185">Reference proteome</keyword>
<gene>
    <name evidence="1" type="ORF">BDN72DRAFT_755972</name>
</gene>
<organism evidence="1 2">
    <name type="scientific">Pluteus cervinus</name>
    <dbReference type="NCBI Taxonomy" id="181527"/>
    <lineage>
        <taxon>Eukaryota</taxon>
        <taxon>Fungi</taxon>
        <taxon>Dikarya</taxon>
        <taxon>Basidiomycota</taxon>
        <taxon>Agaricomycotina</taxon>
        <taxon>Agaricomycetes</taxon>
        <taxon>Agaricomycetidae</taxon>
        <taxon>Agaricales</taxon>
        <taxon>Pluteineae</taxon>
        <taxon>Pluteaceae</taxon>
        <taxon>Pluteus</taxon>
    </lineage>
</organism>
<dbReference type="EMBL" id="ML208260">
    <property type="protein sequence ID" value="TFK76368.1"/>
    <property type="molecule type" value="Genomic_DNA"/>
</dbReference>
<evidence type="ECO:0000313" key="1">
    <source>
        <dbReference type="EMBL" id="TFK76368.1"/>
    </source>
</evidence>
<evidence type="ECO:0000313" key="2">
    <source>
        <dbReference type="Proteomes" id="UP000308600"/>
    </source>
</evidence>
<protein>
    <submittedName>
        <fullName evidence="1">Uncharacterized protein</fullName>
    </submittedName>
</protein>
<name>A0ACD3BE99_9AGAR</name>
<sequence length="313" mass="34646">MTHNTFDFTKKKRWADILVKEAADVITLVLSDTCKVLYCGTAITEILGWRDVDLVDSNLMDLAVSDDQDKLRSSFEQAIQTNTELFIYVRFKCKVRPNPQSDTKDVLLELQGYPHYTEPGDKCTCFFAAAKAYPGRGATLRNTYVELKMENEHLQQKVAELRDRAMALGIVSNGAPEHPQPGLKLTAPSHYPPHIMPEGAPKLRKSSYESSIYTHSSLQSPATSAARPDDNGVEDGSRKKKPKRGHNGEQYVCITCGRTDSPEWRRGPLGPKTLCNACGLRWAKQTRKNDQPEGGDKSAGGDGGPMNSGPIYT</sequence>
<dbReference type="Proteomes" id="UP000308600">
    <property type="component" value="Unassembled WGS sequence"/>
</dbReference>